<name>C9ZZB1_TRYB9</name>
<dbReference type="KEGG" id="tbg:TbgDal_IX8360"/>
<dbReference type="AlphaFoldDB" id="C9ZZB1"/>
<keyword evidence="1" id="KW-0812">Transmembrane</keyword>
<keyword evidence="1" id="KW-1133">Transmembrane helix</keyword>
<evidence type="ECO:0000313" key="2">
    <source>
        <dbReference type="EMBL" id="CBH14760.1"/>
    </source>
</evidence>
<gene>
    <name evidence="2" type="ORF">TbgDal_IX8360</name>
</gene>
<dbReference type="EMBL" id="FN554972">
    <property type="protein sequence ID" value="CBH14760.1"/>
    <property type="molecule type" value="Genomic_DNA"/>
</dbReference>
<feature type="transmembrane region" description="Helical" evidence="1">
    <location>
        <begin position="134"/>
        <end position="157"/>
    </location>
</feature>
<proteinExistence type="predicted"/>
<organism evidence="2 3">
    <name type="scientific">Trypanosoma brucei gambiense (strain MHOM/CI/86/DAL972)</name>
    <dbReference type="NCBI Taxonomy" id="679716"/>
    <lineage>
        <taxon>Eukaryota</taxon>
        <taxon>Discoba</taxon>
        <taxon>Euglenozoa</taxon>
        <taxon>Kinetoplastea</taxon>
        <taxon>Metakinetoplastina</taxon>
        <taxon>Trypanosomatida</taxon>
        <taxon>Trypanosomatidae</taxon>
        <taxon>Trypanosoma</taxon>
    </lineage>
</organism>
<evidence type="ECO:0000256" key="1">
    <source>
        <dbReference type="SAM" id="Phobius"/>
    </source>
</evidence>
<accession>C9ZZB1</accession>
<sequence length="202" mass="23096">MSVVPSLLYCPQFALFCIMSRDSCHTTVRRKKKRIKRVRGRDERIGHVWFTFCYSSEVSPRFTAFSLPSYLLFIFLSSLLFLFVPPLFMSVSVRDGGHIKGCGSHVRGFSLTNTCTFYGLTSIVKPTTCLSFCVLFYSVFYSVLLLPMLFSFIICALPSHSSPFSLFFFLCSPLFEIVTCRSPRWGAEPLLLIHSCVHYCYC</sequence>
<dbReference type="Proteomes" id="UP000002316">
    <property type="component" value="Chromosome 9"/>
</dbReference>
<evidence type="ECO:0000313" key="3">
    <source>
        <dbReference type="Proteomes" id="UP000002316"/>
    </source>
</evidence>
<dbReference type="RefSeq" id="XP_011777026.1">
    <property type="nucleotide sequence ID" value="XM_011778724.1"/>
</dbReference>
<protein>
    <submittedName>
        <fullName evidence="2">T. brucei spp.-specific protein</fullName>
    </submittedName>
</protein>
<dbReference type="VEuPathDB" id="TriTrypDB:Tbg972.9.8360"/>
<dbReference type="GeneID" id="23860893"/>
<reference evidence="3" key="1">
    <citation type="journal article" date="2010" name="PLoS Negl. Trop. Dis.">
        <title>The genome sequence of Trypanosoma brucei gambiense, causative agent of chronic human african trypanosomiasis.</title>
        <authorList>
            <person name="Jackson A.P."/>
            <person name="Sanders M."/>
            <person name="Berry A."/>
            <person name="McQuillan J."/>
            <person name="Aslett M.A."/>
            <person name="Quail M.A."/>
            <person name="Chukualim B."/>
            <person name="Capewell P."/>
            <person name="MacLeod A."/>
            <person name="Melville S.E."/>
            <person name="Gibson W."/>
            <person name="Barry J.D."/>
            <person name="Berriman M."/>
            <person name="Hertz-Fowler C."/>
        </authorList>
    </citation>
    <scope>NUCLEOTIDE SEQUENCE [LARGE SCALE GENOMIC DNA]</scope>
    <source>
        <strain evidence="3">MHOM/CI/86/DAL972</strain>
    </source>
</reference>
<feature type="transmembrane region" description="Helical" evidence="1">
    <location>
        <begin position="70"/>
        <end position="88"/>
    </location>
</feature>
<keyword evidence="1" id="KW-0472">Membrane</keyword>